<evidence type="ECO:0000313" key="2">
    <source>
        <dbReference type="EMBL" id="KUI74043.1"/>
    </source>
</evidence>
<organism evidence="2 3">
    <name type="scientific">Cytospora mali</name>
    <name type="common">Apple Valsa canker fungus</name>
    <name type="synonym">Valsa mali</name>
    <dbReference type="NCBI Taxonomy" id="578113"/>
    <lineage>
        <taxon>Eukaryota</taxon>
        <taxon>Fungi</taxon>
        <taxon>Dikarya</taxon>
        <taxon>Ascomycota</taxon>
        <taxon>Pezizomycotina</taxon>
        <taxon>Sordariomycetes</taxon>
        <taxon>Sordariomycetidae</taxon>
        <taxon>Diaporthales</taxon>
        <taxon>Cytosporaceae</taxon>
        <taxon>Cytospora</taxon>
    </lineage>
</organism>
<evidence type="ECO:0000313" key="3">
    <source>
        <dbReference type="Proteomes" id="UP000078559"/>
    </source>
</evidence>
<dbReference type="Proteomes" id="UP000078559">
    <property type="component" value="Chromosome 11"/>
</dbReference>
<keyword evidence="3" id="KW-1185">Reference proteome</keyword>
<feature type="region of interest" description="Disordered" evidence="1">
    <location>
        <begin position="1"/>
        <end position="139"/>
    </location>
</feature>
<feature type="region of interest" description="Disordered" evidence="1">
    <location>
        <begin position="416"/>
        <end position="435"/>
    </location>
</feature>
<feature type="compositionally biased region" description="Low complexity" evidence="1">
    <location>
        <begin position="420"/>
        <end position="435"/>
    </location>
</feature>
<protein>
    <submittedName>
        <fullName evidence="2">Uncharacterized protein</fullName>
    </submittedName>
</protein>
<evidence type="ECO:0000256" key="1">
    <source>
        <dbReference type="SAM" id="MobiDB-lite"/>
    </source>
</evidence>
<feature type="compositionally biased region" description="Low complexity" evidence="1">
    <location>
        <begin position="67"/>
        <end position="114"/>
    </location>
</feature>
<name>A0A194WD61_CYTMA</name>
<proteinExistence type="predicted"/>
<dbReference type="OrthoDB" id="5328813at2759"/>
<dbReference type="EMBL" id="CM003108">
    <property type="protein sequence ID" value="KUI74043.1"/>
    <property type="molecule type" value="Genomic_DNA"/>
</dbReference>
<dbReference type="AlphaFoldDB" id="A0A194WD61"/>
<gene>
    <name evidence="2" type="ORF">VM1G_09352</name>
</gene>
<feature type="compositionally biased region" description="Low complexity" evidence="1">
    <location>
        <begin position="31"/>
        <end position="45"/>
    </location>
</feature>
<sequence length="534" mass="58187">MSPPPDKRGAAASSKGQTHLFRGGSPRKEVPASSSNSTSTSTSTPTPTPIPASNPTPSASRTNKILATPPRAPHSSSPSPEAQSRTPSISSGSPSASNGTAGAIPRKSSSSSSSNAPNPRVLAISALSSTADKEREKEKDLRIASLERELSVMEAEFRRELDMLSQNESEAASFWQAKHSALNQHFLRTDMELRLLRDEVRAREAQAQAQAGAGAEADDVVAAAAARRDRRDGPLEAELRERNEEIRDLRAQVRGLKEWVSASTRADGTTSDEVFGAGMANLGNGLQNWVITNFRKSKVDLSRAGETSLQELAELVPMYEELAQTAKVHLLQSVVSKILVQRIFRSYFVGLTPEQEMQLRQTERLLESFGSVESVNQWRSVTLAMLKKDAAHNMQVQTTQTAEDVVTRIERTLDSITTDTSGRAGGSNTAAATSTDARNQALRQLVNSAIELSRLLVMQKAVFEVWMPNIVPHQQIMFDHDTMEDIGGEDEENLVQREICCVTFPGIIKRGDENGGQLQFRNVISKARVLCSAE</sequence>
<accession>A0A194WD61</accession>
<dbReference type="SMR" id="A0A194WD61"/>
<reference evidence="2" key="1">
    <citation type="submission" date="2014-12" db="EMBL/GenBank/DDBJ databases">
        <title>Genome Sequence of Valsa Canker Pathogens Uncovers a Specific Adaption of Colonization on Woody Bark.</title>
        <authorList>
            <person name="Yin Z."/>
            <person name="Liu H."/>
            <person name="Gao X."/>
            <person name="Li Z."/>
            <person name="Song N."/>
            <person name="Ke X."/>
            <person name="Dai Q."/>
            <person name="Wu Y."/>
            <person name="Sun Y."/>
            <person name="Xu J.-R."/>
            <person name="Kang Z.K."/>
            <person name="Wang L."/>
            <person name="Huang L."/>
        </authorList>
    </citation>
    <scope>NUCLEOTIDE SEQUENCE [LARGE SCALE GENOMIC DNA]</scope>
    <source>
        <strain evidence="2">03-8</strain>
    </source>
</reference>